<protein>
    <submittedName>
        <fullName evidence="2">Uncharacterized protein</fullName>
    </submittedName>
</protein>
<keyword evidence="1" id="KW-0472">Membrane</keyword>
<evidence type="ECO:0000256" key="1">
    <source>
        <dbReference type="SAM" id="Phobius"/>
    </source>
</evidence>
<accession>A0A2M8W1X3</accession>
<keyword evidence="3" id="KW-1185">Reference proteome</keyword>
<dbReference type="Proteomes" id="UP000228531">
    <property type="component" value="Unassembled WGS sequence"/>
</dbReference>
<proteinExistence type="predicted"/>
<comment type="caution">
    <text evidence="2">The sequence shown here is derived from an EMBL/GenBank/DDBJ whole genome shotgun (WGS) entry which is preliminary data.</text>
</comment>
<keyword evidence="1" id="KW-1133">Transmembrane helix</keyword>
<name>A0A2M8W1X3_9RHOB</name>
<dbReference type="EMBL" id="PGTY01000003">
    <property type="protein sequence ID" value="PJI84916.1"/>
    <property type="molecule type" value="Genomic_DNA"/>
</dbReference>
<evidence type="ECO:0000313" key="3">
    <source>
        <dbReference type="Proteomes" id="UP000228531"/>
    </source>
</evidence>
<evidence type="ECO:0000313" key="2">
    <source>
        <dbReference type="EMBL" id="PJI84916.1"/>
    </source>
</evidence>
<reference evidence="2 3" key="1">
    <citation type="submission" date="2017-11" db="EMBL/GenBank/DDBJ databases">
        <title>Genomic Encyclopedia of Archaeal and Bacterial Type Strains, Phase II (KMG-II): From Individual Species to Whole Genera.</title>
        <authorList>
            <person name="Goeker M."/>
        </authorList>
    </citation>
    <scope>NUCLEOTIDE SEQUENCE [LARGE SCALE GENOMIC DNA]</scope>
    <source>
        <strain evidence="2 3">DSM 29128</strain>
    </source>
</reference>
<keyword evidence="1" id="KW-0812">Transmembrane</keyword>
<feature type="transmembrane region" description="Helical" evidence="1">
    <location>
        <begin position="9"/>
        <end position="27"/>
    </location>
</feature>
<sequence length="153" mass="16253">MMDKAKERTIGIVVFATFCVLALWIWIPQTPTSTAPASGPGRDVMGRLAASQERLADLIAVTSERPLFDATRRPVAAPEAAAPAAPPEPVLTLVGILGIEDEKVALVRISTSAQLYRLNKGDTLGAWRILDITANSVTVSKDGGDAGQLFIDQ</sequence>
<dbReference type="RefSeq" id="WP_100368878.1">
    <property type="nucleotide sequence ID" value="NZ_PGTY01000003.1"/>
</dbReference>
<gene>
    <name evidence="2" type="ORF">BC777_2909</name>
</gene>
<organism evidence="2 3">
    <name type="scientific">Yoonia maricola</name>
    <dbReference type="NCBI Taxonomy" id="420999"/>
    <lineage>
        <taxon>Bacteria</taxon>
        <taxon>Pseudomonadati</taxon>
        <taxon>Pseudomonadota</taxon>
        <taxon>Alphaproteobacteria</taxon>
        <taxon>Rhodobacterales</taxon>
        <taxon>Paracoccaceae</taxon>
        <taxon>Yoonia</taxon>
    </lineage>
</organism>
<dbReference type="AlphaFoldDB" id="A0A2M8W1X3"/>